<feature type="domain" description="Leucine rich repeat variant" evidence="2">
    <location>
        <begin position="4"/>
        <end position="61"/>
    </location>
</feature>
<dbReference type="RefSeq" id="WP_209705016.1">
    <property type="nucleotide sequence ID" value="NZ_JAFIDA010000001.1"/>
</dbReference>
<gene>
    <name evidence="3" type="ORF">JOF28_001279</name>
</gene>
<dbReference type="EMBL" id="JAFIDA010000001">
    <property type="protein sequence ID" value="MBP1326047.1"/>
    <property type="molecule type" value="Genomic_DNA"/>
</dbReference>
<feature type="transmembrane region" description="Helical" evidence="1">
    <location>
        <begin position="222"/>
        <end position="244"/>
    </location>
</feature>
<evidence type="ECO:0000259" key="2">
    <source>
        <dbReference type="Pfam" id="PF25591"/>
    </source>
</evidence>
<proteinExistence type="predicted"/>
<accession>A0A940PLC3</accession>
<keyword evidence="1" id="KW-0812">Transmembrane</keyword>
<feature type="transmembrane region" description="Helical" evidence="1">
    <location>
        <begin position="195"/>
        <end position="215"/>
    </location>
</feature>
<keyword evidence="1" id="KW-1133">Transmembrane helix</keyword>
<protein>
    <recommendedName>
        <fullName evidence="2">Leucine rich repeat variant domain-containing protein</fullName>
    </recommendedName>
</protein>
<dbReference type="Proteomes" id="UP000675163">
    <property type="component" value="Unassembled WGS sequence"/>
</dbReference>
<dbReference type="Pfam" id="PF25591">
    <property type="entry name" value="LRV_2"/>
    <property type="match status" value="1"/>
</dbReference>
<comment type="caution">
    <text evidence="3">The sequence shown here is derived from an EMBL/GenBank/DDBJ whole genome shotgun (WGS) entry which is preliminary data.</text>
</comment>
<feature type="transmembrane region" description="Helical" evidence="1">
    <location>
        <begin position="155"/>
        <end position="175"/>
    </location>
</feature>
<name>A0A940PLC3_9MICO</name>
<keyword evidence="1" id="KW-0472">Membrane</keyword>
<evidence type="ECO:0000313" key="4">
    <source>
        <dbReference type="Proteomes" id="UP000675163"/>
    </source>
</evidence>
<reference evidence="3" key="1">
    <citation type="submission" date="2021-02" db="EMBL/GenBank/DDBJ databases">
        <title>Sequencing the genomes of 1000 actinobacteria strains.</title>
        <authorList>
            <person name="Klenk H.-P."/>
        </authorList>
    </citation>
    <scope>NUCLEOTIDE SEQUENCE</scope>
    <source>
        <strain evidence="3">DSM 22850</strain>
    </source>
</reference>
<keyword evidence="4" id="KW-1185">Reference proteome</keyword>
<sequence length="280" mass="27951">MTAFTAQQLTNPEIAPATLAEIVNTQPEMWAIVQAHPNCYPALAAHIGQHLATLGVAQVAQVAPVAPVAPVAQAAPTTLAAPATPADPAAQPQPASGAGEQVAAGAKLVAAGAKDYFLHTVTPAAKRASASIQQAAHERGVTVPETKSLHAWAPIAVPACAFIAILSLFLPIGSISAYGYSASVNFFAEEAGGEGVMLLISMLVVIAGSGAALVVHRRWVRITAGVIGILFGLIAAIDGFGTMANINGASGASVGAGSVLLAASATGLLVAAVVTLLPKK</sequence>
<dbReference type="InterPro" id="IPR057893">
    <property type="entry name" value="LRV_2"/>
</dbReference>
<feature type="transmembrane region" description="Helical" evidence="1">
    <location>
        <begin position="256"/>
        <end position="277"/>
    </location>
</feature>
<dbReference type="AlphaFoldDB" id="A0A940PLC3"/>
<organism evidence="3 4">
    <name type="scientific">Leucobacter exalbidus</name>
    <dbReference type="NCBI Taxonomy" id="662960"/>
    <lineage>
        <taxon>Bacteria</taxon>
        <taxon>Bacillati</taxon>
        <taxon>Actinomycetota</taxon>
        <taxon>Actinomycetes</taxon>
        <taxon>Micrococcales</taxon>
        <taxon>Microbacteriaceae</taxon>
        <taxon>Leucobacter</taxon>
    </lineage>
</organism>
<evidence type="ECO:0000256" key="1">
    <source>
        <dbReference type="SAM" id="Phobius"/>
    </source>
</evidence>
<evidence type="ECO:0000313" key="3">
    <source>
        <dbReference type="EMBL" id="MBP1326047.1"/>
    </source>
</evidence>